<proteinExistence type="predicted"/>
<dbReference type="EMBL" id="QURR01000032">
    <property type="protein sequence ID" value="RGE40952.1"/>
    <property type="molecule type" value="Genomic_DNA"/>
</dbReference>
<reference evidence="1 2" key="1">
    <citation type="submission" date="2018-08" db="EMBL/GenBank/DDBJ databases">
        <title>Comamonas testosteroni strain SWCO2.</title>
        <authorList>
            <person name="Jiang N."/>
            <person name="Zhang X.Z."/>
        </authorList>
    </citation>
    <scope>NUCLEOTIDE SEQUENCE [LARGE SCALE GENOMIC DNA]</scope>
    <source>
        <strain evidence="1 2">SWCO2</strain>
    </source>
</reference>
<gene>
    <name evidence="1" type="ORF">DZC30_19585</name>
</gene>
<name>A0A373FBU8_COMTE</name>
<accession>A0A373FBU8</accession>
<sequence>MKAEPQTQEEIEAFLRTKIETDEAETGLYDLGLSFVVVDRVGPNDDLVFQWFDKAIHFNDLLA</sequence>
<evidence type="ECO:0000313" key="1">
    <source>
        <dbReference type="EMBL" id="RGE40952.1"/>
    </source>
</evidence>
<keyword evidence="2" id="KW-1185">Reference proteome</keyword>
<dbReference type="AlphaFoldDB" id="A0A373FBU8"/>
<dbReference type="Proteomes" id="UP000261948">
    <property type="component" value="Unassembled WGS sequence"/>
</dbReference>
<comment type="caution">
    <text evidence="1">The sequence shown here is derived from an EMBL/GenBank/DDBJ whole genome shotgun (WGS) entry which is preliminary data.</text>
</comment>
<dbReference type="OrthoDB" id="9804602at2"/>
<evidence type="ECO:0000313" key="2">
    <source>
        <dbReference type="Proteomes" id="UP000261948"/>
    </source>
</evidence>
<organism evidence="1 2">
    <name type="scientific">Comamonas testosteroni</name>
    <name type="common">Pseudomonas testosteroni</name>
    <dbReference type="NCBI Taxonomy" id="285"/>
    <lineage>
        <taxon>Bacteria</taxon>
        <taxon>Pseudomonadati</taxon>
        <taxon>Pseudomonadota</taxon>
        <taxon>Betaproteobacteria</taxon>
        <taxon>Burkholderiales</taxon>
        <taxon>Comamonadaceae</taxon>
        <taxon>Comamonas</taxon>
    </lineage>
</organism>
<protein>
    <submittedName>
        <fullName evidence="1">Uncharacterized protein</fullName>
    </submittedName>
</protein>